<evidence type="ECO:0000313" key="2">
    <source>
        <dbReference type="Proteomes" id="UP001186974"/>
    </source>
</evidence>
<dbReference type="Proteomes" id="UP001186974">
    <property type="component" value="Unassembled WGS sequence"/>
</dbReference>
<accession>A0ACC3CV94</accession>
<dbReference type="EMBL" id="JAWDJW010011064">
    <property type="protein sequence ID" value="KAK3045070.1"/>
    <property type="molecule type" value="Genomic_DNA"/>
</dbReference>
<comment type="caution">
    <text evidence="1">The sequence shown here is derived from an EMBL/GenBank/DDBJ whole genome shotgun (WGS) entry which is preliminary data.</text>
</comment>
<name>A0ACC3CV94_9PEZI</name>
<sequence>MAQTFPYTYYRCPCVDTSTPTSVINASKRASVATPDAPGDEEERTFDPQSPRANYSLYPLEHLLYCT</sequence>
<gene>
    <name evidence="1" type="ORF">LTS18_014643</name>
</gene>
<proteinExistence type="predicted"/>
<reference evidence="1" key="1">
    <citation type="submission" date="2024-09" db="EMBL/GenBank/DDBJ databases">
        <title>Black Yeasts Isolated from many extreme environments.</title>
        <authorList>
            <person name="Coleine C."/>
            <person name="Stajich J.E."/>
            <person name="Selbmann L."/>
        </authorList>
    </citation>
    <scope>NUCLEOTIDE SEQUENCE</scope>
    <source>
        <strain evidence="1">CCFEE 5737</strain>
    </source>
</reference>
<protein>
    <submittedName>
        <fullName evidence="1">Uncharacterized protein</fullName>
    </submittedName>
</protein>
<organism evidence="1 2">
    <name type="scientific">Coniosporium uncinatum</name>
    <dbReference type="NCBI Taxonomy" id="93489"/>
    <lineage>
        <taxon>Eukaryota</taxon>
        <taxon>Fungi</taxon>
        <taxon>Dikarya</taxon>
        <taxon>Ascomycota</taxon>
        <taxon>Pezizomycotina</taxon>
        <taxon>Dothideomycetes</taxon>
        <taxon>Dothideomycetes incertae sedis</taxon>
        <taxon>Coniosporium</taxon>
    </lineage>
</organism>
<keyword evidence="2" id="KW-1185">Reference proteome</keyword>
<feature type="non-terminal residue" evidence="1">
    <location>
        <position position="67"/>
    </location>
</feature>
<evidence type="ECO:0000313" key="1">
    <source>
        <dbReference type="EMBL" id="KAK3045070.1"/>
    </source>
</evidence>